<feature type="transmembrane region" description="Helical" evidence="6">
    <location>
        <begin position="39"/>
        <end position="59"/>
    </location>
</feature>
<comment type="similarity">
    <text evidence="2">Belongs to the EamA transporter family.</text>
</comment>
<evidence type="ECO:0000313" key="8">
    <source>
        <dbReference type="EMBL" id="BBB92703.1"/>
    </source>
</evidence>
<dbReference type="RefSeq" id="WP_126309636.1">
    <property type="nucleotide sequence ID" value="NZ_AP018449.1"/>
</dbReference>
<evidence type="ECO:0000256" key="2">
    <source>
        <dbReference type="ARBA" id="ARBA00007362"/>
    </source>
</evidence>
<dbReference type="EMBL" id="AP018449">
    <property type="protein sequence ID" value="BBB92703.1"/>
    <property type="molecule type" value="Genomic_DNA"/>
</dbReference>
<dbReference type="InterPro" id="IPR037185">
    <property type="entry name" value="EmrE-like"/>
</dbReference>
<feature type="transmembrane region" description="Helical" evidence="6">
    <location>
        <begin position="71"/>
        <end position="94"/>
    </location>
</feature>
<feature type="domain" description="EamA" evidence="7">
    <location>
        <begin position="12"/>
        <end position="144"/>
    </location>
</feature>
<feature type="transmembrane region" description="Helical" evidence="6">
    <location>
        <begin position="155"/>
        <end position="174"/>
    </location>
</feature>
<dbReference type="AlphaFoldDB" id="A0A348ANQ5"/>
<dbReference type="PANTHER" id="PTHR32322:SF2">
    <property type="entry name" value="EAMA DOMAIN-CONTAINING PROTEIN"/>
    <property type="match status" value="1"/>
</dbReference>
<evidence type="ECO:0000256" key="5">
    <source>
        <dbReference type="ARBA" id="ARBA00023136"/>
    </source>
</evidence>
<evidence type="ECO:0000256" key="3">
    <source>
        <dbReference type="ARBA" id="ARBA00022692"/>
    </source>
</evidence>
<organism evidence="8 9">
    <name type="scientific">Methylomusa anaerophila</name>
    <dbReference type="NCBI Taxonomy" id="1930071"/>
    <lineage>
        <taxon>Bacteria</taxon>
        <taxon>Bacillati</taxon>
        <taxon>Bacillota</taxon>
        <taxon>Negativicutes</taxon>
        <taxon>Selenomonadales</taxon>
        <taxon>Sporomusaceae</taxon>
        <taxon>Methylomusa</taxon>
    </lineage>
</organism>
<evidence type="ECO:0000256" key="4">
    <source>
        <dbReference type="ARBA" id="ARBA00022989"/>
    </source>
</evidence>
<dbReference type="PANTHER" id="PTHR32322">
    <property type="entry name" value="INNER MEMBRANE TRANSPORTER"/>
    <property type="match status" value="1"/>
</dbReference>
<evidence type="ECO:0000256" key="6">
    <source>
        <dbReference type="SAM" id="Phobius"/>
    </source>
</evidence>
<keyword evidence="4 6" id="KW-1133">Transmembrane helix</keyword>
<feature type="transmembrane region" description="Helical" evidence="6">
    <location>
        <begin position="100"/>
        <end position="122"/>
    </location>
</feature>
<reference evidence="8 9" key="1">
    <citation type="journal article" date="2018" name="Int. J. Syst. Evol. Microbiol.">
        <title>Methylomusa anaerophila gen. nov., sp. nov., an anaerobic methanol-utilizing bacterium isolated from a microbial fuel cell.</title>
        <authorList>
            <person name="Amano N."/>
            <person name="Yamamuro A."/>
            <person name="Miyahara M."/>
            <person name="Kouzuma A."/>
            <person name="Abe T."/>
            <person name="Watanabe K."/>
        </authorList>
    </citation>
    <scope>NUCLEOTIDE SEQUENCE [LARGE SCALE GENOMIC DNA]</scope>
    <source>
        <strain evidence="8 9">MMFC1</strain>
    </source>
</reference>
<feature type="transmembrane region" description="Helical" evidence="6">
    <location>
        <begin position="186"/>
        <end position="208"/>
    </location>
</feature>
<proteinExistence type="inferred from homology"/>
<gene>
    <name evidence="8" type="primary">yhbE_2</name>
    <name evidence="8" type="ORF">MAMMFC1_03398</name>
</gene>
<keyword evidence="5 6" id="KW-0472">Membrane</keyword>
<dbReference type="OrthoDB" id="9799821at2"/>
<feature type="domain" description="EamA" evidence="7">
    <location>
        <begin position="159"/>
        <end position="295"/>
    </location>
</feature>
<accession>A0A348ANQ5</accession>
<dbReference type="KEGG" id="mana:MAMMFC1_03398"/>
<evidence type="ECO:0000259" key="7">
    <source>
        <dbReference type="Pfam" id="PF00892"/>
    </source>
</evidence>
<sequence>MGSESKANFGIYFIMLLVPLFWGGAFGSTKHVLTELPPLTASAVRFLIAGLLMALWVVVRKDWDWAIVKHNWLGLLGLGLTGVFGYNVFFAMGLQYTSAINGALVIVINPVTTALISVLFLGEAWSLRLGLGVGLSLAGVLTVITKGNFGVLANMSFNYGEILLLGAVASWTAYTTLGKMVMRNIGAVPATAVSTLMGAILLIISSFMENAWRNMPNLSFQVVAELLYLAVFSTVVAFILFNIGIRRLGASKASAYINLMPVNALLIAAAVYGETVTIMHIIGMVLVISGVLLTTTASGAKPVLSKQELTCRS</sequence>
<evidence type="ECO:0000313" key="9">
    <source>
        <dbReference type="Proteomes" id="UP000276437"/>
    </source>
</evidence>
<feature type="transmembrane region" description="Helical" evidence="6">
    <location>
        <begin position="7"/>
        <end position="27"/>
    </location>
</feature>
<dbReference type="Gene3D" id="1.10.3730.20">
    <property type="match status" value="1"/>
</dbReference>
<dbReference type="Pfam" id="PF00892">
    <property type="entry name" value="EamA"/>
    <property type="match status" value="2"/>
</dbReference>
<feature type="transmembrane region" description="Helical" evidence="6">
    <location>
        <begin position="253"/>
        <end position="272"/>
    </location>
</feature>
<evidence type="ECO:0000256" key="1">
    <source>
        <dbReference type="ARBA" id="ARBA00004141"/>
    </source>
</evidence>
<feature type="transmembrane region" description="Helical" evidence="6">
    <location>
        <begin position="278"/>
        <end position="297"/>
    </location>
</feature>
<keyword evidence="3 6" id="KW-0812">Transmembrane</keyword>
<dbReference type="InterPro" id="IPR050638">
    <property type="entry name" value="AA-Vitamin_Transporters"/>
</dbReference>
<comment type="subcellular location">
    <subcellularLocation>
        <location evidence="1">Membrane</location>
        <topology evidence="1">Multi-pass membrane protein</topology>
    </subcellularLocation>
</comment>
<name>A0A348ANQ5_9FIRM</name>
<dbReference type="InterPro" id="IPR000620">
    <property type="entry name" value="EamA_dom"/>
</dbReference>
<protein>
    <submittedName>
        <fullName evidence="8">Putative inner membrane transporter YhbE</fullName>
    </submittedName>
</protein>
<dbReference type="Proteomes" id="UP000276437">
    <property type="component" value="Chromosome"/>
</dbReference>
<feature type="transmembrane region" description="Helical" evidence="6">
    <location>
        <begin position="129"/>
        <end position="149"/>
    </location>
</feature>
<keyword evidence="9" id="KW-1185">Reference proteome</keyword>
<feature type="transmembrane region" description="Helical" evidence="6">
    <location>
        <begin position="220"/>
        <end position="241"/>
    </location>
</feature>
<dbReference type="GO" id="GO:0016020">
    <property type="term" value="C:membrane"/>
    <property type="evidence" value="ECO:0007669"/>
    <property type="project" value="UniProtKB-SubCell"/>
</dbReference>
<dbReference type="SUPFAM" id="SSF103481">
    <property type="entry name" value="Multidrug resistance efflux transporter EmrE"/>
    <property type="match status" value="2"/>
</dbReference>